<evidence type="ECO:0000313" key="1">
    <source>
        <dbReference type="EMBL" id="TKS96361.1"/>
    </source>
</evidence>
<accession>A0A4U5W613</accession>
<dbReference type="RefSeq" id="WP_137311457.1">
    <property type="nucleotide sequence ID" value="NZ_SZNQ01000003.1"/>
</dbReference>
<dbReference type="SUPFAM" id="SSF49695">
    <property type="entry name" value="gamma-Crystallin-like"/>
    <property type="match status" value="1"/>
</dbReference>
<sequence length="236" mass="26913">MTQHMESTTDERRKGIEAEARAKLAELGIDALVKRVEPRVTHEVDLLTMSAVDHDQSPRPHTPPQVPVVINGEVNEPRTVHEFDGQALYSTPGFRKEELVLYMFTDMEKMSDHLRTQRLDRPLVRHETTIGTSNPDSCPVNARYSEHDHGGGDWLWNGPALGWLDLKKVGRGFLHLGDWNDIISSTDFCRWHVTLFDRPNYGGNRFEIPAGIAVNHLTPFGWNDCVSSTFNWGRRF</sequence>
<reference evidence="1 2" key="1">
    <citation type="submission" date="2019-04" db="EMBL/GenBank/DDBJ databases">
        <title>Streptomyces lasaliensis sp. nov., an Actinomycete isolated from soil which produces the polyether antibiotic lasalocid.</title>
        <authorList>
            <person name="Erwin G."/>
            <person name="Haber C."/>
        </authorList>
    </citation>
    <scope>NUCLEOTIDE SEQUENCE [LARGE SCALE GENOMIC DNA]</scope>
    <source>
        <strain evidence="1 2">X-537</strain>
    </source>
</reference>
<proteinExistence type="predicted"/>
<comment type="caution">
    <text evidence="1">The sequence shown here is derived from an EMBL/GenBank/DDBJ whole genome shotgun (WGS) entry which is preliminary data.</text>
</comment>
<dbReference type="Proteomes" id="UP000305929">
    <property type="component" value="Unassembled WGS sequence"/>
</dbReference>
<keyword evidence="2" id="KW-1185">Reference proteome</keyword>
<protein>
    <submittedName>
        <fullName evidence="1">Uncharacterized protein</fullName>
    </submittedName>
</protein>
<name>A0A4U5W613_STRLS</name>
<dbReference type="Gene3D" id="2.60.20.10">
    <property type="entry name" value="Crystallins"/>
    <property type="match status" value="1"/>
</dbReference>
<organism evidence="1 2">
    <name type="scientific">Streptomyces lasalocidi</name>
    <name type="common">Streptomyces lasaliensis</name>
    <dbReference type="NCBI Taxonomy" id="324833"/>
    <lineage>
        <taxon>Bacteria</taxon>
        <taxon>Bacillati</taxon>
        <taxon>Actinomycetota</taxon>
        <taxon>Actinomycetes</taxon>
        <taxon>Kitasatosporales</taxon>
        <taxon>Streptomycetaceae</taxon>
        <taxon>Streptomyces</taxon>
    </lineage>
</organism>
<dbReference type="OrthoDB" id="3520230at2"/>
<evidence type="ECO:0000313" key="2">
    <source>
        <dbReference type="Proteomes" id="UP000305929"/>
    </source>
</evidence>
<dbReference type="InterPro" id="IPR011024">
    <property type="entry name" value="G_crystallin-like"/>
</dbReference>
<dbReference type="EMBL" id="SZNQ01000003">
    <property type="protein sequence ID" value="TKS96361.1"/>
    <property type="molecule type" value="Genomic_DNA"/>
</dbReference>
<gene>
    <name evidence="1" type="ORF">E4U91_37480</name>
</gene>
<dbReference type="AlphaFoldDB" id="A0A4U5W613"/>